<dbReference type="Gene3D" id="2.30.320.10">
    <property type="entry name" value="YwqG-like"/>
    <property type="match status" value="1"/>
</dbReference>
<evidence type="ECO:0000313" key="2">
    <source>
        <dbReference type="Proteomes" id="UP000030466"/>
    </source>
</evidence>
<dbReference type="Proteomes" id="UP000030466">
    <property type="component" value="Unassembled WGS sequence"/>
</dbReference>
<dbReference type="InterPro" id="IPR015315">
    <property type="entry name" value="DUF1963"/>
</dbReference>
<dbReference type="SUPFAM" id="SSF103032">
    <property type="entry name" value="Hypothetical protein YwqG"/>
    <property type="match status" value="1"/>
</dbReference>
<protein>
    <recommendedName>
        <fullName evidence="3">DUF1963 domain-containing protein</fullName>
    </recommendedName>
</protein>
<reference evidence="1 2" key="1">
    <citation type="journal article" date="2003" name="Int. J. Syst. Evol. Microbiol.">
        <title>Kocuria polaris sp. nov., an orange-pigmented psychrophilic bacterium isolated from an Antarctic cyanobacterial mat sample.</title>
        <authorList>
            <person name="Reddy G.S."/>
            <person name="Prakash J.S."/>
            <person name="Prabahar V."/>
            <person name="Matsumoto G.I."/>
            <person name="Stackebrandt E."/>
            <person name="Shivaji S."/>
        </authorList>
    </citation>
    <scope>NUCLEOTIDE SEQUENCE [LARGE SCALE GENOMIC DNA]</scope>
    <source>
        <strain evidence="1 2">CMS 76or</strain>
    </source>
</reference>
<dbReference type="OrthoDB" id="4929513at2"/>
<name>A0A0A6VPH3_KOCRO</name>
<dbReference type="EMBL" id="JSUH01000015">
    <property type="protein sequence ID" value="KHD96561.1"/>
    <property type="molecule type" value="Genomic_DNA"/>
</dbReference>
<evidence type="ECO:0008006" key="3">
    <source>
        <dbReference type="Google" id="ProtNLM"/>
    </source>
</evidence>
<accession>A0A0A6VPH3</accession>
<dbReference type="RefSeq" id="WP_035929423.1">
    <property type="nucleotide sequence ID" value="NZ_JSUH01000015.1"/>
</dbReference>
<gene>
    <name evidence="1" type="ORF">GY22_14820</name>
</gene>
<comment type="caution">
    <text evidence="1">The sequence shown here is derived from an EMBL/GenBank/DDBJ whole genome shotgun (WGS) entry which is preliminary data.</text>
</comment>
<keyword evidence="2" id="KW-1185">Reference proteome</keyword>
<proteinExistence type="predicted"/>
<dbReference type="InterPro" id="IPR035948">
    <property type="entry name" value="YwqG-like_sf"/>
</dbReference>
<dbReference type="Pfam" id="PF09234">
    <property type="entry name" value="DUF1963"/>
    <property type="match status" value="1"/>
</dbReference>
<dbReference type="AlphaFoldDB" id="A0A0A6VPH3"/>
<evidence type="ECO:0000313" key="1">
    <source>
        <dbReference type="EMBL" id="KHD96561.1"/>
    </source>
</evidence>
<organism evidence="1 2">
    <name type="scientific">Kocuria rosea subsp. polaris</name>
    <dbReference type="NCBI Taxonomy" id="136273"/>
    <lineage>
        <taxon>Bacteria</taxon>
        <taxon>Bacillati</taxon>
        <taxon>Actinomycetota</taxon>
        <taxon>Actinomycetes</taxon>
        <taxon>Micrococcales</taxon>
        <taxon>Micrococcaceae</taxon>
        <taxon>Kocuria</taxon>
    </lineage>
</organism>
<sequence>MAKKRGTAEAPLHGPYGQIQAWLQNRPVGAGRLLEQVAFSPVLSDQSLKPGDEELSELWSTGGWVSWLGGPAAAPLDRWPRADDGTALAHVLTLDLADTAGVLDAQGKAAWPGLREGLPTTGVLEVFHDLRTFGYETGDRDAGAWSVRWVAEPDRTTLVEPPTDVEVPAPVCQLVMALPGFTLPPAADAAGGPQEDFETAQALEEALQRAWLAQRTGSPEGYPVPVSHVYGHSQHGEINARALLTEMLPLNIPSDEHRLVLDLESWTTLDGWFGDAGSLEVWMRATDLEARRFDQAWCLIRTD</sequence>